<evidence type="ECO:0000256" key="1">
    <source>
        <dbReference type="SAM" id="MobiDB-lite"/>
    </source>
</evidence>
<keyword evidence="3" id="KW-1185">Reference proteome</keyword>
<proteinExistence type="predicted"/>
<dbReference type="Proteomes" id="UP000799437">
    <property type="component" value="Unassembled WGS sequence"/>
</dbReference>
<feature type="region of interest" description="Disordered" evidence="1">
    <location>
        <begin position="36"/>
        <end position="73"/>
    </location>
</feature>
<evidence type="ECO:0000313" key="2">
    <source>
        <dbReference type="EMBL" id="KAF2756563.1"/>
    </source>
</evidence>
<sequence>MFYTYSMRACDDAVWGVLVGSSSSASTVRLAGEECANRASHHHTRTQPPHREKCAKRSNNTEEPNIETPHHPF</sequence>
<reference evidence="2" key="1">
    <citation type="journal article" date="2020" name="Stud. Mycol.">
        <title>101 Dothideomycetes genomes: a test case for predicting lifestyles and emergence of pathogens.</title>
        <authorList>
            <person name="Haridas S."/>
            <person name="Albert R."/>
            <person name="Binder M."/>
            <person name="Bloem J."/>
            <person name="Labutti K."/>
            <person name="Salamov A."/>
            <person name="Andreopoulos B."/>
            <person name="Baker S."/>
            <person name="Barry K."/>
            <person name="Bills G."/>
            <person name="Bluhm B."/>
            <person name="Cannon C."/>
            <person name="Castanera R."/>
            <person name="Culley D."/>
            <person name="Daum C."/>
            <person name="Ezra D."/>
            <person name="Gonzalez J."/>
            <person name="Henrissat B."/>
            <person name="Kuo A."/>
            <person name="Liang C."/>
            <person name="Lipzen A."/>
            <person name="Lutzoni F."/>
            <person name="Magnuson J."/>
            <person name="Mondo S."/>
            <person name="Nolan M."/>
            <person name="Ohm R."/>
            <person name="Pangilinan J."/>
            <person name="Park H.-J."/>
            <person name="Ramirez L."/>
            <person name="Alfaro M."/>
            <person name="Sun H."/>
            <person name="Tritt A."/>
            <person name="Yoshinaga Y."/>
            <person name="Zwiers L.-H."/>
            <person name="Turgeon B."/>
            <person name="Goodwin S."/>
            <person name="Spatafora J."/>
            <person name="Crous P."/>
            <person name="Grigoriev I."/>
        </authorList>
    </citation>
    <scope>NUCLEOTIDE SEQUENCE</scope>
    <source>
        <strain evidence="2">CBS 121739</strain>
    </source>
</reference>
<dbReference type="EMBL" id="ML996575">
    <property type="protein sequence ID" value="KAF2756563.1"/>
    <property type="molecule type" value="Genomic_DNA"/>
</dbReference>
<protein>
    <submittedName>
        <fullName evidence="2">Uncharacterized protein</fullName>
    </submittedName>
</protein>
<evidence type="ECO:0000313" key="3">
    <source>
        <dbReference type="Proteomes" id="UP000799437"/>
    </source>
</evidence>
<name>A0A6A6W1Y6_9PEZI</name>
<gene>
    <name evidence="2" type="ORF">EJ05DRAFT_477683</name>
</gene>
<accession>A0A6A6W1Y6</accession>
<dbReference type="AlphaFoldDB" id="A0A6A6W1Y6"/>
<dbReference type="RefSeq" id="XP_033599014.1">
    <property type="nucleotide sequence ID" value="XM_033744291.1"/>
</dbReference>
<dbReference type="GeneID" id="54485345"/>
<organism evidence="2 3">
    <name type="scientific">Pseudovirgaria hyperparasitica</name>
    <dbReference type="NCBI Taxonomy" id="470096"/>
    <lineage>
        <taxon>Eukaryota</taxon>
        <taxon>Fungi</taxon>
        <taxon>Dikarya</taxon>
        <taxon>Ascomycota</taxon>
        <taxon>Pezizomycotina</taxon>
        <taxon>Dothideomycetes</taxon>
        <taxon>Dothideomycetes incertae sedis</taxon>
        <taxon>Acrospermales</taxon>
        <taxon>Acrospermaceae</taxon>
        <taxon>Pseudovirgaria</taxon>
    </lineage>
</organism>